<dbReference type="NCBIfam" id="TIGR02532">
    <property type="entry name" value="IV_pilin_GFxxxE"/>
    <property type="match status" value="1"/>
</dbReference>
<keyword evidence="1" id="KW-1133">Transmembrane helix</keyword>
<dbReference type="AlphaFoldDB" id="A0A2Z3H8V5"/>
<dbReference type="NCBIfam" id="TIGR04294">
    <property type="entry name" value="pre_pil_HX9DG"/>
    <property type="match status" value="1"/>
</dbReference>
<dbReference type="Pfam" id="PF07963">
    <property type="entry name" value="N_methyl"/>
    <property type="match status" value="1"/>
</dbReference>
<keyword evidence="4" id="KW-1185">Reference proteome</keyword>
<dbReference type="OrthoDB" id="255848at2"/>
<dbReference type="PANTHER" id="PTHR30093:SF2">
    <property type="entry name" value="TYPE II SECRETION SYSTEM PROTEIN H"/>
    <property type="match status" value="1"/>
</dbReference>
<sequence>MSLPGLRLGRRTRPRGFTLIELLVVIAIIAILIGLLLPAVQKVREAAARMSCQNNLKQLGLAAHNYHDSVGTLPPLRVTNNTVTWFVLIMPYMEQDNLRNLWTPTANYSSTTNANGRQFHVKSFYCPSRRSPGTLSTQEDVIPADASPPPNFPGPGTDARFAGTNNPPGALGDYAGSVGTVDNYPGNTTDIAWASVRANGALIQGQAPVGTSFKGLTHFGSISDGLSNTFLAGEKHIPQGMFGRAKVGDGSIYNGVWTTYSGRVAGPDDPLAKGPTDVTPSTRGDAFYARRFGSWHTGVCNFVFCDGSVRAVRNSIDAANLRRFAVRNDGEVISGAE</sequence>
<reference evidence="3 4" key="1">
    <citation type="submission" date="2018-01" db="EMBL/GenBank/DDBJ databases">
        <title>G. obscuriglobus.</title>
        <authorList>
            <person name="Franke J."/>
            <person name="Blomberg W."/>
            <person name="Selmecki A."/>
        </authorList>
    </citation>
    <scope>NUCLEOTIDE SEQUENCE [LARGE SCALE GENOMIC DNA]</scope>
    <source>
        <strain evidence="3 4">DSM 5831</strain>
    </source>
</reference>
<evidence type="ECO:0000313" key="3">
    <source>
        <dbReference type="EMBL" id="AWM40852.1"/>
    </source>
</evidence>
<accession>A0A2Z3H8V5</accession>
<feature type="transmembrane region" description="Helical" evidence="1">
    <location>
        <begin position="20"/>
        <end position="40"/>
    </location>
</feature>
<evidence type="ECO:0000259" key="2">
    <source>
        <dbReference type="Pfam" id="PF07596"/>
    </source>
</evidence>
<protein>
    <submittedName>
        <fullName evidence="3">Prepilin-type cleavage/methylation domain-containing protein</fullName>
    </submittedName>
</protein>
<dbReference type="Pfam" id="PF07596">
    <property type="entry name" value="SBP_bac_10"/>
    <property type="match status" value="1"/>
</dbReference>
<evidence type="ECO:0000313" key="4">
    <source>
        <dbReference type="Proteomes" id="UP000245802"/>
    </source>
</evidence>
<dbReference type="InterPro" id="IPR027558">
    <property type="entry name" value="Pre_pil_HX9DG_C"/>
</dbReference>
<proteinExistence type="predicted"/>
<feature type="domain" description="DUF1559" evidence="2">
    <location>
        <begin position="41"/>
        <end position="318"/>
    </location>
</feature>
<dbReference type="KEGG" id="gog:C1280_30260"/>
<dbReference type="InterPro" id="IPR045584">
    <property type="entry name" value="Pilin-like"/>
</dbReference>
<dbReference type="Gene3D" id="3.30.700.10">
    <property type="entry name" value="Glycoprotein, Type 4 Pilin"/>
    <property type="match status" value="1"/>
</dbReference>
<dbReference type="RefSeq" id="WP_010047836.1">
    <property type="nucleotide sequence ID" value="NZ_CP025958.1"/>
</dbReference>
<dbReference type="Proteomes" id="UP000245802">
    <property type="component" value="Chromosome"/>
</dbReference>
<keyword evidence="1" id="KW-0812">Transmembrane</keyword>
<evidence type="ECO:0000256" key="1">
    <source>
        <dbReference type="SAM" id="Phobius"/>
    </source>
</evidence>
<dbReference type="InterPro" id="IPR011453">
    <property type="entry name" value="DUF1559"/>
</dbReference>
<dbReference type="InterPro" id="IPR012902">
    <property type="entry name" value="N_methyl_site"/>
</dbReference>
<dbReference type="EMBL" id="CP025958">
    <property type="protein sequence ID" value="AWM40852.1"/>
    <property type="molecule type" value="Genomic_DNA"/>
</dbReference>
<keyword evidence="1" id="KW-0472">Membrane</keyword>
<dbReference type="SUPFAM" id="SSF54523">
    <property type="entry name" value="Pili subunits"/>
    <property type="match status" value="1"/>
</dbReference>
<dbReference type="PANTHER" id="PTHR30093">
    <property type="entry name" value="GENERAL SECRETION PATHWAY PROTEIN G"/>
    <property type="match status" value="1"/>
</dbReference>
<dbReference type="PROSITE" id="PS00409">
    <property type="entry name" value="PROKAR_NTER_METHYL"/>
    <property type="match status" value="1"/>
</dbReference>
<name>A0A2Z3H8V5_9BACT</name>
<gene>
    <name evidence="3" type="ORF">C1280_30260</name>
</gene>
<organism evidence="3 4">
    <name type="scientific">Gemmata obscuriglobus</name>
    <dbReference type="NCBI Taxonomy" id="114"/>
    <lineage>
        <taxon>Bacteria</taxon>
        <taxon>Pseudomonadati</taxon>
        <taxon>Planctomycetota</taxon>
        <taxon>Planctomycetia</taxon>
        <taxon>Gemmatales</taxon>
        <taxon>Gemmataceae</taxon>
        <taxon>Gemmata</taxon>
    </lineage>
</organism>